<dbReference type="OrthoDB" id="9786826at2"/>
<dbReference type="InterPro" id="IPR024177">
    <property type="entry name" value="Biotin_synthase"/>
</dbReference>
<keyword evidence="9 14" id="KW-0479">Metal-binding</keyword>
<evidence type="ECO:0000256" key="12">
    <source>
        <dbReference type="ARBA" id="ARBA00023014"/>
    </source>
</evidence>
<keyword evidence="18" id="KW-1185">Reference proteome</keyword>
<dbReference type="RefSeq" id="WP_091940481.1">
    <property type="nucleotide sequence ID" value="NZ_FNCY01000028.1"/>
</dbReference>
<dbReference type="GO" id="GO:0051539">
    <property type="term" value="F:4 iron, 4 sulfur cluster binding"/>
    <property type="evidence" value="ECO:0007669"/>
    <property type="project" value="UniProtKB-KW"/>
</dbReference>
<dbReference type="Gene3D" id="3.20.20.70">
    <property type="entry name" value="Aldolase class I"/>
    <property type="match status" value="1"/>
</dbReference>
<dbReference type="UniPathway" id="UPA00078">
    <property type="reaction ID" value="UER00162"/>
</dbReference>
<keyword evidence="11 14" id="KW-0408">Iron</keyword>
<feature type="binding site" evidence="14 15">
    <location>
        <position position="201"/>
    </location>
    <ligand>
        <name>[2Fe-2S] cluster</name>
        <dbReference type="ChEBI" id="CHEBI:190135"/>
    </ligand>
</feature>
<keyword evidence="7 14" id="KW-0949">S-adenosyl-L-methionine</keyword>
<dbReference type="SMART" id="SM00876">
    <property type="entry name" value="BATS"/>
    <property type="match status" value="1"/>
</dbReference>
<reference evidence="17 18" key="1">
    <citation type="submission" date="2016-10" db="EMBL/GenBank/DDBJ databases">
        <authorList>
            <person name="de Groot N.N."/>
        </authorList>
    </citation>
    <scope>NUCLEOTIDE SEQUENCE [LARGE SCALE GENOMIC DNA]</scope>
    <source>
        <strain evidence="17 18">DSM 5885</strain>
    </source>
</reference>
<evidence type="ECO:0000256" key="13">
    <source>
        <dbReference type="ARBA" id="ARBA00051157"/>
    </source>
</evidence>
<evidence type="ECO:0000313" key="17">
    <source>
        <dbReference type="EMBL" id="SDI75788.1"/>
    </source>
</evidence>
<sequence length="320" mass="34667">MSAEYIEVLKQRIIGGGEITPAEALALAATPDTEALYAAADQIRAHFMGNAVDMCSILNARSGRCSEDCKWCSQSRHFKTGVPEYPLVAEAEGVEAALGNHAHGVGRFSLVTSGRLMKPKQVDQACTIYRAIRQQCSIRLCASMGLVKRAELQKLWDAGVERYHCNIETAPSHFASLCSTHSFEDKVRTIRDAQAVGMAVCSGGIFGMGESMEQRIEMAFSLRELGVDSIPINILNPIEGTPLQDQPRLSDVEILVTIAVFRFVNPRVHLRFAGGRSLIASIQEKALAAGVNAAIVGDYLTTLGAGVEQDKAMFARLGRL</sequence>
<dbReference type="GO" id="GO:0009102">
    <property type="term" value="P:biotin biosynthetic process"/>
    <property type="evidence" value="ECO:0007669"/>
    <property type="project" value="UniProtKB-UniRule"/>
</dbReference>
<dbReference type="PANTHER" id="PTHR22976">
    <property type="entry name" value="BIOTIN SYNTHASE"/>
    <property type="match status" value="1"/>
</dbReference>
<keyword evidence="12 14" id="KW-0411">Iron-sulfur</keyword>
<dbReference type="EC" id="2.8.1.6" evidence="4 14"/>
<evidence type="ECO:0000256" key="10">
    <source>
        <dbReference type="ARBA" id="ARBA00022756"/>
    </source>
</evidence>
<evidence type="ECO:0000256" key="1">
    <source>
        <dbReference type="ARBA" id="ARBA00004942"/>
    </source>
</evidence>
<feature type="binding site" evidence="14 15">
    <location>
        <position position="72"/>
    </location>
    <ligand>
        <name>[4Fe-4S] cluster</name>
        <dbReference type="ChEBI" id="CHEBI:49883"/>
        <note>4Fe-4S-S-AdoMet</note>
    </ligand>
</feature>
<dbReference type="SFLD" id="SFLDG01278">
    <property type="entry name" value="biotin_synthase_like"/>
    <property type="match status" value="1"/>
</dbReference>
<feature type="binding site" evidence="14 15">
    <location>
        <position position="109"/>
    </location>
    <ligand>
        <name>[2Fe-2S] cluster</name>
        <dbReference type="ChEBI" id="CHEBI:190135"/>
    </ligand>
</feature>
<name>A0A1G8N6H8_9RHOO</name>
<comment type="pathway">
    <text evidence="1 14">Cofactor biosynthesis; biotin biosynthesis; biotin from 7,8-diaminononanoate: step 2/2.</text>
</comment>
<keyword evidence="5 14" id="KW-0004">4Fe-4S</keyword>
<evidence type="ECO:0000256" key="11">
    <source>
        <dbReference type="ARBA" id="ARBA00023004"/>
    </source>
</evidence>
<evidence type="ECO:0000313" key="18">
    <source>
        <dbReference type="Proteomes" id="UP000198607"/>
    </source>
</evidence>
<feature type="binding site" evidence="14 15">
    <location>
        <position position="271"/>
    </location>
    <ligand>
        <name>[2Fe-2S] cluster</name>
        <dbReference type="ChEBI" id="CHEBI:190135"/>
    </ligand>
</feature>
<evidence type="ECO:0000256" key="2">
    <source>
        <dbReference type="ARBA" id="ARBA00010765"/>
    </source>
</evidence>
<comment type="subunit">
    <text evidence="3 14">Homodimer.</text>
</comment>
<dbReference type="SUPFAM" id="SSF102114">
    <property type="entry name" value="Radical SAM enzymes"/>
    <property type="match status" value="1"/>
</dbReference>
<dbReference type="FunFam" id="3.20.20.70:FF:000026">
    <property type="entry name" value="Biotin synthase"/>
    <property type="match status" value="1"/>
</dbReference>
<dbReference type="NCBIfam" id="TIGR00433">
    <property type="entry name" value="bioB"/>
    <property type="match status" value="1"/>
</dbReference>
<dbReference type="STRING" id="83767.SAMN05660652_03994"/>
<dbReference type="GO" id="GO:0004076">
    <property type="term" value="F:biotin synthase activity"/>
    <property type="evidence" value="ECO:0007669"/>
    <property type="project" value="UniProtKB-UniRule"/>
</dbReference>
<comment type="cofactor">
    <cofactor evidence="14">
        <name>[2Fe-2S] cluster</name>
        <dbReference type="ChEBI" id="CHEBI:190135"/>
    </cofactor>
    <text evidence="14">Binds 1 [2Fe-2S] cluster. The cluster is coordinated with 3 cysteines and 1 arginine.</text>
</comment>
<comment type="function">
    <text evidence="14">Catalyzes the conversion of dethiobiotin (DTB) to biotin by the insertion of a sulfur atom into dethiobiotin via a radical-based mechanism.</text>
</comment>
<dbReference type="SFLD" id="SFLDG01060">
    <property type="entry name" value="BATS_domain_containing"/>
    <property type="match status" value="1"/>
</dbReference>
<evidence type="ECO:0000256" key="8">
    <source>
        <dbReference type="ARBA" id="ARBA00022714"/>
    </source>
</evidence>
<evidence type="ECO:0000256" key="6">
    <source>
        <dbReference type="ARBA" id="ARBA00022679"/>
    </source>
</evidence>
<evidence type="ECO:0000256" key="4">
    <source>
        <dbReference type="ARBA" id="ARBA00012236"/>
    </source>
</evidence>
<feature type="domain" description="Radical SAM core" evidence="16">
    <location>
        <begin position="47"/>
        <end position="276"/>
    </location>
</feature>
<dbReference type="InterPro" id="IPR006638">
    <property type="entry name" value="Elp3/MiaA/NifB-like_rSAM"/>
</dbReference>
<dbReference type="EMBL" id="FNCY01000028">
    <property type="protein sequence ID" value="SDI75788.1"/>
    <property type="molecule type" value="Genomic_DNA"/>
</dbReference>
<dbReference type="PIRSF" id="PIRSF001619">
    <property type="entry name" value="Biotin_synth"/>
    <property type="match status" value="1"/>
</dbReference>
<feature type="binding site" evidence="14 15">
    <location>
        <position position="65"/>
    </location>
    <ligand>
        <name>[4Fe-4S] cluster</name>
        <dbReference type="ChEBI" id="CHEBI:49883"/>
        <note>4Fe-4S-S-AdoMet</note>
    </ligand>
</feature>
<organism evidence="17 18">
    <name type="scientific">Propionivibrio dicarboxylicus</name>
    <dbReference type="NCBI Taxonomy" id="83767"/>
    <lineage>
        <taxon>Bacteria</taxon>
        <taxon>Pseudomonadati</taxon>
        <taxon>Pseudomonadota</taxon>
        <taxon>Betaproteobacteria</taxon>
        <taxon>Rhodocyclales</taxon>
        <taxon>Rhodocyclaceae</taxon>
        <taxon>Propionivibrio</taxon>
    </lineage>
</organism>
<dbReference type="InterPro" id="IPR007197">
    <property type="entry name" value="rSAM"/>
</dbReference>
<feature type="binding site" evidence="14 15">
    <location>
        <position position="141"/>
    </location>
    <ligand>
        <name>[2Fe-2S] cluster</name>
        <dbReference type="ChEBI" id="CHEBI:190135"/>
    </ligand>
</feature>
<feature type="binding site" evidence="14 15">
    <location>
        <position position="69"/>
    </location>
    <ligand>
        <name>[4Fe-4S] cluster</name>
        <dbReference type="ChEBI" id="CHEBI:49883"/>
        <note>4Fe-4S-S-AdoMet</note>
    </ligand>
</feature>
<dbReference type="InterPro" id="IPR010722">
    <property type="entry name" value="BATS_dom"/>
</dbReference>
<dbReference type="InterPro" id="IPR002684">
    <property type="entry name" value="Biotin_synth/BioAB"/>
</dbReference>
<dbReference type="HAMAP" id="MF_01694">
    <property type="entry name" value="BioB"/>
    <property type="match status" value="1"/>
</dbReference>
<evidence type="ECO:0000256" key="3">
    <source>
        <dbReference type="ARBA" id="ARBA00011738"/>
    </source>
</evidence>
<dbReference type="SFLD" id="SFLDS00029">
    <property type="entry name" value="Radical_SAM"/>
    <property type="match status" value="1"/>
</dbReference>
<evidence type="ECO:0000256" key="15">
    <source>
        <dbReference type="PIRSR" id="PIRSR001619-1"/>
    </source>
</evidence>
<evidence type="ECO:0000256" key="7">
    <source>
        <dbReference type="ARBA" id="ARBA00022691"/>
    </source>
</evidence>
<dbReference type="CDD" id="cd01335">
    <property type="entry name" value="Radical_SAM"/>
    <property type="match status" value="1"/>
</dbReference>
<evidence type="ECO:0000259" key="16">
    <source>
        <dbReference type="PROSITE" id="PS51918"/>
    </source>
</evidence>
<dbReference type="PROSITE" id="PS51918">
    <property type="entry name" value="RADICAL_SAM"/>
    <property type="match status" value="1"/>
</dbReference>
<evidence type="ECO:0000256" key="14">
    <source>
        <dbReference type="HAMAP-Rule" id="MF_01694"/>
    </source>
</evidence>
<evidence type="ECO:0000256" key="5">
    <source>
        <dbReference type="ARBA" id="ARBA00022485"/>
    </source>
</evidence>
<dbReference type="InterPro" id="IPR013785">
    <property type="entry name" value="Aldolase_TIM"/>
</dbReference>
<dbReference type="Proteomes" id="UP000198607">
    <property type="component" value="Unassembled WGS sequence"/>
</dbReference>
<comment type="similarity">
    <text evidence="2 14">Belongs to the radical SAM superfamily. Biotin synthase family.</text>
</comment>
<dbReference type="Pfam" id="PF04055">
    <property type="entry name" value="Radical_SAM"/>
    <property type="match status" value="1"/>
</dbReference>
<proteinExistence type="inferred from homology"/>
<keyword evidence="8 14" id="KW-0001">2Fe-2S</keyword>
<accession>A0A1G8N6H8</accession>
<dbReference type="SMART" id="SM00729">
    <property type="entry name" value="Elp3"/>
    <property type="match status" value="1"/>
</dbReference>
<dbReference type="PANTHER" id="PTHR22976:SF2">
    <property type="entry name" value="BIOTIN SYNTHASE, MITOCHONDRIAL"/>
    <property type="match status" value="1"/>
</dbReference>
<dbReference type="Pfam" id="PF06968">
    <property type="entry name" value="BATS"/>
    <property type="match status" value="1"/>
</dbReference>
<dbReference type="GO" id="GO:0051537">
    <property type="term" value="F:2 iron, 2 sulfur cluster binding"/>
    <property type="evidence" value="ECO:0007669"/>
    <property type="project" value="UniProtKB-KW"/>
</dbReference>
<keyword evidence="6 14" id="KW-0808">Transferase</keyword>
<comment type="cofactor">
    <cofactor evidence="15">
        <name>[2Fe-2S] cluster</name>
        <dbReference type="ChEBI" id="CHEBI:190135"/>
    </cofactor>
    <text evidence="15">Binds 1 [2Fe-2S] cluster. The cluster is coordinated with 3 cysteines and 1 arginine.</text>
</comment>
<dbReference type="AlphaFoldDB" id="A0A1G8N6H8"/>
<protein>
    <recommendedName>
        <fullName evidence="4 14">Biotin synthase</fullName>
        <ecNumber evidence="4 14">2.8.1.6</ecNumber>
    </recommendedName>
</protein>
<comment type="catalytic activity">
    <reaction evidence="13 14">
        <text>(4R,5S)-dethiobiotin + (sulfur carrier)-SH + 2 reduced [2Fe-2S]-[ferredoxin] + 2 S-adenosyl-L-methionine = (sulfur carrier)-H + biotin + 2 5'-deoxyadenosine + 2 L-methionine + 2 oxidized [2Fe-2S]-[ferredoxin]</text>
        <dbReference type="Rhea" id="RHEA:22060"/>
        <dbReference type="Rhea" id="RHEA-COMP:10000"/>
        <dbReference type="Rhea" id="RHEA-COMP:10001"/>
        <dbReference type="Rhea" id="RHEA-COMP:14737"/>
        <dbReference type="Rhea" id="RHEA-COMP:14739"/>
        <dbReference type="ChEBI" id="CHEBI:17319"/>
        <dbReference type="ChEBI" id="CHEBI:29917"/>
        <dbReference type="ChEBI" id="CHEBI:33737"/>
        <dbReference type="ChEBI" id="CHEBI:33738"/>
        <dbReference type="ChEBI" id="CHEBI:57586"/>
        <dbReference type="ChEBI" id="CHEBI:57844"/>
        <dbReference type="ChEBI" id="CHEBI:59789"/>
        <dbReference type="ChEBI" id="CHEBI:64428"/>
        <dbReference type="ChEBI" id="CHEBI:149473"/>
        <dbReference type="EC" id="2.8.1.6"/>
    </reaction>
</comment>
<keyword evidence="10 14" id="KW-0093">Biotin biosynthesis</keyword>
<gene>
    <name evidence="14" type="primary">bioB</name>
    <name evidence="17" type="ORF">SAMN05660652_03994</name>
</gene>
<dbReference type="GO" id="GO:0005506">
    <property type="term" value="F:iron ion binding"/>
    <property type="evidence" value="ECO:0007669"/>
    <property type="project" value="UniProtKB-UniRule"/>
</dbReference>
<evidence type="ECO:0000256" key="9">
    <source>
        <dbReference type="ARBA" id="ARBA00022723"/>
    </source>
</evidence>
<dbReference type="InterPro" id="IPR058240">
    <property type="entry name" value="rSAM_sf"/>
</dbReference>
<comment type="cofactor">
    <cofactor evidence="14 15">
        <name>[4Fe-4S] cluster</name>
        <dbReference type="ChEBI" id="CHEBI:49883"/>
    </cofactor>
    <text evidence="14 15">Binds 1 [4Fe-4S] cluster. The cluster is coordinated with 3 cysteines and an exchangeable S-adenosyl-L-methionine.</text>
</comment>